<dbReference type="Gene3D" id="2.40.100.10">
    <property type="entry name" value="Cyclophilin-like"/>
    <property type="match status" value="1"/>
</dbReference>
<sequence>MVASSPPPPVVPSVSFPAGATPTSILAASKAEEWVAIPADDLMVIDLAGNRRVVIQLAPDFAPVHVRNIKALARTGYWQGAAVYRVHDNYVAQWGNNETDKPLPAGVVKQPPAEYERPLSGLDVVPLGSPDPYAAMVGYAKGWPVAVDSRAATATLAHCYASVGVGRDLSPDTGMGGELYAVIGHGPRALDRVIANVGRVVSGIEHLSSLPRGTEALGFYKERASDVPIVNVQMASTIAEDERPRFEYLDEKSQSFAAWLHVKKNRRDDFYIRPAGGVDLCNATTPVRASA</sequence>
<evidence type="ECO:0000259" key="1">
    <source>
        <dbReference type="PROSITE" id="PS50072"/>
    </source>
</evidence>
<dbReference type="InterPro" id="IPR002130">
    <property type="entry name" value="Cyclophilin-type_PPIase_dom"/>
</dbReference>
<dbReference type="PROSITE" id="PS50072">
    <property type="entry name" value="CSA_PPIASE_2"/>
    <property type="match status" value="1"/>
</dbReference>
<reference evidence="2 3" key="1">
    <citation type="submission" date="2019-07" db="EMBL/GenBank/DDBJ databases">
        <title>Sphingomonas AE3 Genome sequencing and assembly.</title>
        <authorList>
            <person name="Kim H."/>
        </authorList>
    </citation>
    <scope>NUCLEOTIDE SEQUENCE [LARGE SCALE GENOMIC DNA]</scope>
    <source>
        <strain evidence="2 3">AE3</strain>
    </source>
</reference>
<proteinExistence type="predicted"/>
<evidence type="ECO:0000313" key="2">
    <source>
        <dbReference type="EMBL" id="QDP20557.1"/>
    </source>
</evidence>
<dbReference type="SUPFAM" id="SSF50891">
    <property type="entry name" value="Cyclophilin-like"/>
    <property type="match status" value="1"/>
</dbReference>
<accession>A0A516IUG0</accession>
<dbReference type="AlphaFoldDB" id="A0A516IUG0"/>
<feature type="domain" description="PPIase cyclophilin-type" evidence="1">
    <location>
        <begin position="52"/>
        <end position="239"/>
    </location>
</feature>
<dbReference type="Pfam" id="PF00160">
    <property type="entry name" value="Pro_isomerase"/>
    <property type="match status" value="1"/>
</dbReference>
<organism evidence="2 3">
    <name type="scientific">Sphingomonas xanthus</name>
    <dbReference type="NCBI Taxonomy" id="2594473"/>
    <lineage>
        <taxon>Bacteria</taxon>
        <taxon>Pseudomonadati</taxon>
        <taxon>Pseudomonadota</taxon>
        <taxon>Alphaproteobacteria</taxon>
        <taxon>Sphingomonadales</taxon>
        <taxon>Sphingomonadaceae</taxon>
        <taxon>Sphingomonas</taxon>
    </lineage>
</organism>
<dbReference type="InterPro" id="IPR029000">
    <property type="entry name" value="Cyclophilin-like_dom_sf"/>
</dbReference>
<dbReference type="GO" id="GO:0003755">
    <property type="term" value="F:peptidyl-prolyl cis-trans isomerase activity"/>
    <property type="evidence" value="ECO:0007669"/>
    <property type="project" value="InterPro"/>
</dbReference>
<keyword evidence="3" id="KW-1185">Reference proteome</keyword>
<dbReference type="OrthoDB" id="9807797at2"/>
<evidence type="ECO:0000313" key="3">
    <source>
        <dbReference type="Proteomes" id="UP000321857"/>
    </source>
</evidence>
<name>A0A516IUG0_9SPHN</name>
<dbReference type="EMBL" id="CP041659">
    <property type="protein sequence ID" value="QDP20557.1"/>
    <property type="molecule type" value="Genomic_DNA"/>
</dbReference>
<keyword evidence="2" id="KW-0413">Isomerase</keyword>
<dbReference type="Proteomes" id="UP000321857">
    <property type="component" value="Chromosome"/>
</dbReference>
<protein>
    <submittedName>
        <fullName evidence="2">Peptidylprolyl isomerase</fullName>
    </submittedName>
</protein>
<dbReference type="KEGG" id="sxa:FMM02_06735"/>
<gene>
    <name evidence="2" type="ORF">FMM02_06735</name>
</gene>